<evidence type="ECO:0000256" key="3">
    <source>
        <dbReference type="ARBA" id="ARBA00022500"/>
    </source>
</evidence>
<dbReference type="Gene3D" id="3.30.450.20">
    <property type="entry name" value="PAS domain"/>
    <property type="match status" value="1"/>
</dbReference>
<evidence type="ECO:0000256" key="8">
    <source>
        <dbReference type="ARBA" id="ARBA00029447"/>
    </source>
</evidence>
<dbReference type="RefSeq" id="WP_167940229.1">
    <property type="nucleotide sequence ID" value="NZ_JAATJA010000001.1"/>
</dbReference>
<evidence type="ECO:0000256" key="5">
    <source>
        <dbReference type="ARBA" id="ARBA00022989"/>
    </source>
</evidence>
<dbReference type="FunFam" id="1.10.287.950:FF:000001">
    <property type="entry name" value="Methyl-accepting chemotaxis sensory transducer"/>
    <property type="match status" value="1"/>
</dbReference>
<dbReference type="SUPFAM" id="SSF58104">
    <property type="entry name" value="Methyl-accepting chemotaxis protein (MCP) signaling domain"/>
    <property type="match status" value="1"/>
</dbReference>
<dbReference type="GO" id="GO:0005886">
    <property type="term" value="C:plasma membrane"/>
    <property type="evidence" value="ECO:0007669"/>
    <property type="project" value="UniProtKB-SubCell"/>
</dbReference>
<evidence type="ECO:0000313" key="14">
    <source>
        <dbReference type="EMBL" id="NJB67149.1"/>
    </source>
</evidence>
<evidence type="ECO:0000259" key="12">
    <source>
        <dbReference type="PROSITE" id="PS50113"/>
    </source>
</evidence>
<dbReference type="InterPro" id="IPR033479">
    <property type="entry name" value="dCache_1"/>
</dbReference>
<evidence type="ECO:0000256" key="1">
    <source>
        <dbReference type="ARBA" id="ARBA00004651"/>
    </source>
</evidence>
<keyword evidence="15" id="KW-1185">Reference proteome</keyword>
<evidence type="ECO:0000256" key="10">
    <source>
        <dbReference type="SAM" id="Phobius"/>
    </source>
</evidence>
<dbReference type="GO" id="GO:0004888">
    <property type="term" value="F:transmembrane signaling receptor activity"/>
    <property type="evidence" value="ECO:0007669"/>
    <property type="project" value="InterPro"/>
</dbReference>
<dbReference type="InterPro" id="IPR000700">
    <property type="entry name" value="PAS-assoc_C"/>
</dbReference>
<keyword evidence="6 10" id="KW-0472">Membrane</keyword>
<comment type="caution">
    <text evidence="14">The sequence shown here is derived from an EMBL/GenBank/DDBJ whole genome shotgun (WGS) entry which is preliminary data.</text>
</comment>
<evidence type="ECO:0000259" key="11">
    <source>
        <dbReference type="PROSITE" id="PS50111"/>
    </source>
</evidence>
<evidence type="ECO:0000259" key="13">
    <source>
        <dbReference type="PROSITE" id="PS50885"/>
    </source>
</evidence>
<keyword evidence="7 9" id="KW-0807">Transducer</keyword>
<evidence type="ECO:0000256" key="4">
    <source>
        <dbReference type="ARBA" id="ARBA00022692"/>
    </source>
</evidence>
<accession>A0A846QR64</accession>
<feature type="domain" description="PAC" evidence="12">
    <location>
        <begin position="476"/>
        <end position="528"/>
    </location>
</feature>
<proteinExistence type="inferred from homology"/>
<dbReference type="SUPFAM" id="SSF55785">
    <property type="entry name" value="PYP-like sensor domain (PAS domain)"/>
    <property type="match status" value="1"/>
</dbReference>
<name>A0A846QR64_9BACT</name>
<dbReference type="CDD" id="cd11386">
    <property type="entry name" value="MCP_signal"/>
    <property type="match status" value="1"/>
</dbReference>
<gene>
    <name evidence="14" type="ORF">GGQ74_000789</name>
</gene>
<sequence length="816" mass="88238">MASLRDMKLRTKLLATLLGCSLVPLIVLGLLSAEVAKTALVHKSFDELDAIAQIKRNQIETYFARRGDDVSSLAMSRDAAQLFSILNTYREDTNTQPDGNYDVKSGEYQRIWQENSGFFTKYMQVYQYYDIFVISADHGHVMFTAARETDLGENLSAGKLKDSGLASVWRKVIETDSTRYEDFEPYAPSGGAPAAFVAAPIHVQGKTVAVLAVQLSIDAINFIMQERTGLGKSGEIYLVGPDKRMRSDSFLQPDTHSVKASFAGSVEKNGVDTVAVKEALEGKTDHNIITDYTGNSVLSSYGPINFSRERWAMVAEIDEHEIMEPVRSLQMTITIIAIIAAILIGGIAIFFAGSITSPVIAIQAFANKVAQGDLHSKLTGEFGGELRMLAEDIKKMVAELKNKLGFAQGVLNGITLPCSVVSADDKLIFINRQKLDVLGKKGKPKDFEGISSGKFFYNDAGRETLAVRSLKEGKQLTAEVPIKSETGKDYLINSTCTPINDLDGKLIGSLVIWFDLTDIRAQEQRIREQHDRIAKAADKANVVSEQVTSSAEQLAAQIEQSSRGTEVQRQRTTETATAIEEMNATIMEVAKNAGTASDSAKGAKERAMAGGELMQKVIASINMVQKKSLELKESMADLGTHAEGISQVMTVITDIADQTNLLALNAAIEAARAGDAGRGFAVVADEVRKLAEKTMNATQEVGNAISTIQTGTRTSIQEMDEAANLVEKSTELVNDAGTALQAIVKLVESTAAEVQNIATAAEEQSAASEQITRAADEINTIASETADAMNQSAEAVSNLTGLAQELKTIIEDMQED</sequence>
<dbReference type="InterPro" id="IPR004089">
    <property type="entry name" value="MCPsignal_dom"/>
</dbReference>
<dbReference type="PROSITE" id="PS50113">
    <property type="entry name" value="PAC"/>
    <property type="match status" value="1"/>
</dbReference>
<dbReference type="Gene3D" id="1.10.287.950">
    <property type="entry name" value="Methyl-accepting chemotaxis protein"/>
    <property type="match status" value="1"/>
</dbReference>
<keyword evidence="3" id="KW-0145">Chemotaxis</keyword>
<dbReference type="SMART" id="SM00283">
    <property type="entry name" value="MA"/>
    <property type="match status" value="1"/>
</dbReference>
<dbReference type="InterPro" id="IPR035965">
    <property type="entry name" value="PAS-like_dom_sf"/>
</dbReference>
<feature type="transmembrane region" description="Helical" evidence="10">
    <location>
        <begin position="331"/>
        <end position="352"/>
    </location>
</feature>
<dbReference type="Pfam" id="PF00672">
    <property type="entry name" value="HAMP"/>
    <property type="match status" value="1"/>
</dbReference>
<evidence type="ECO:0000256" key="6">
    <source>
        <dbReference type="ARBA" id="ARBA00023136"/>
    </source>
</evidence>
<dbReference type="PANTHER" id="PTHR32089:SF112">
    <property type="entry name" value="LYSOZYME-LIKE PROTEIN-RELATED"/>
    <property type="match status" value="1"/>
</dbReference>
<dbReference type="GO" id="GO:0006935">
    <property type="term" value="P:chemotaxis"/>
    <property type="evidence" value="ECO:0007669"/>
    <property type="project" value="UniProtKB-KW"/>
</dbReference>
<comment type="subcellular location">
    <subcellularLocation>
        <location evidence="1">Cell membrane</location>
        <topology evidence="1">Multi-pass membrane protein</topology>
    </subcellularLocation>
</comment>
<evidence type="ECO:0000256" key="7">
    <source>
        <dbReference type="ARBA" id="ARBA00023224"/>
    </source>
</evidence>
<evidence type="ECO:0000313" key="15">
    <source>
        <dbReference type="Proteomes" id="UP000580856"/>
    </source>
</evidence>
<dbReference type="GO" id="GO:0007165">
    <property type="term" value="P:signal transduction"/>
    <property type="evidence" value="ECO:0007669"/>
    <property type="project" value="UniProtKB-KW"/>
</dbReference>
<keyword evidence="5 10" id="KW-1133">Transmembrane helix</keyword>
<dbReference type="InterPro" id="IPR000014">
    <property type="entry name" value="PAS"/>
</dbReference>
<dbReference type="PANTHER" id="PTHR32089">
    <property type="entry name" value="METHYL-ACCEPTING CHEMOTAXIS PROTEIN MCPB"/>
    <property type="match status" value="1"/>
</dbReference>
<protein>
    <submittedName>
        <fullName evidence="14">Methyl-accepting chemotaxis protein</fullName>
    </submittedName>
</protein>
<dbReference type="Gene3D" id="6.10.340.10">
    <property type="match status" value="1"/>
</dbReference>
<reference evidence="14 15" key="1">
    <citation type="submission" date="2020-03" db="EMBL/GenBank/DDBJ databases">
        <title>Genomic Encyclopedia of Type Strains, Phase IV (KMG-IV): sequencing the most valuable type-strain genomes for metagenomic binning, comparative biology and taxonomic classification.</title>
        <authorList>
            <person name="Goeker M."/>
        </authorList>
    </citation>
    <scope>NUCLEOTIDE SEQUENCE [LARGE SCALE GENOMIC DNA]</scope>
    <source>
        <strain evidence="14 15">DSM 24233</strain>
    </source>
</reference>
<keyword evidence="2" id="KW-1003">Cell membrane</keyword>
<comment type="similarity">
    <text evidence="8">Belongs to the methyl-accepting chemotaxis (MCP) protein family.</text>
</comment>
<dbReference type="InterPro" id="IPR003660">
    <property type="entry name" value="HAMP_dom"/>
</dbReference>
<evidence type="ECO:0000256" key="9">
    <source>
        <dbReference type="PROSITE-ProRule" id="PRU00284"/>
    </source>
</evidence>
<dbReference type="PROSITE" id="PS50111">
    <property type="entry name" value="CHEMOTAXIS_TRANSDUC_2"/>
    <property type="match status" value="1"/>
</dbReference>
<dbReference type="SMART" id="SM00304">
    <property type="entry name" value="HAMP"/>
    <property type="match status" value="1"/>
</dbReference>
<dbReference type="Pfam" id="PF02743">
    <property type="entry name" value="dCache_1"/>
    <property type="match status" value="1"/>
</dbReference>
<dbReference type="EMBL" id="JAATJA010000001">
    <property type="protein sequence ID" value="NJB67149.1"/>
    <property type="molecule type" value="Genomic_DNA"/>
</dbReference>
<organism evidence="14 15">
    <name type="scientific">Desulfobaculum xiamenense</name>
    <dbReference type="NCBI Taxonomy" id="995050"/>
    <lineage>
        <taxon>Bacteria</taxon>
        <taxon>Pseudomonadati</taxon>
        <taxon>Thermodesulfobacteriota</taxon>
        <taxon>Desulfovibrionia</taxon>
        <taxon>Desulfovibrionales</taxon>
        <taxon>Desulfovibrionaceae</taxon>
        <taxon>Desulfobaculum</taxon>
    </lineage>
</organism>
<feature type="domain" description="HAMP" evidence="13">
    <location>
        <begin position="353"/>
        <end position="405"/>
    </location>
</feature>
<feature type="domain" description="Methyl-accepting transducer" evidence="11">
    <location>
        <begin position="543"/>
        <end position="779"/>
    </location>
</feature>
<dbReference type="Proteomes" id="UP000580856">
    <property type="component" value="Unassembled WGS sequence"/>
</dbReference>
<dbReference type="PRINTS" id="PR00260">
    <property type="entry name" value="CHEMTRNSDUCR"/>
</dbReference>
<dbReference type="Pfam" id="PF00015">
    <property type="entry name" value="MCPsignal"/>
    <property type="match status" value="1"/>
</dbReference>
<dbReference type="InterPro" id="IPR004090">
    <property type="entry name" value="Chemotax_Me-accpt_rcpt"/>
</dbReference>
<dbReference type="PROSITE" id="PS50885">
    <property type="entry name" value="HAMP"/>
    <property type="match status" value="1"/>
</dbReference>
<evidence type="ECO:0000256" key="2">
    <source>
        <dbReference type="ARBA" id="ARBA00022475"/>
    </source>
</evidence>
<dbReference type="AlphaFoldDB" id="A0A846QR64"/>
<dbReference type="CDD" id="cd06225">
    <property type="entry name" value="HAMP"/>
    <property type="match status" value="1"/>
</dbReference>
<dbReference type="Pfam" id="PF13426">
    <property type="entry name" value="PAS_9"/>
    <property type="match status" value="1"/>
</dbReference>
<keyword evidence="4 10" id="KW-0812">Transmembrane</keyword>